<dbReference type="Pfam" id="PF01738">
    <property type="entry name" value="DLH"/>
    <property type="match status" value="1"/>
</dbReference>
<dbReference type="OrthoDB" id="2147163at2759"/>
<dbReference type="SUPFAM" id="SSF53474">
    <property type="entry name" value="alpha/beta-Hydrolases"/>
    <property type="match status" value="1"/>
</dbReference>
<dbReference type="InterPro" id="IPR002925">
    <property type="entry name" value="Dienelactn_hydro"/>
</dbReference>
<evidence type="ECO:0000259" key="1">
    <source>
        <dbReference type="Pfam" id="PF01738"/>
    </source>
</evidence>
<reference evidence="3" key="2">
    <citation type="submission" date="2015-01" db="EMBL/GenBank/DDBJ databases">
        <title>Evolutionary Origins and Diversification of the Mycorrhizal Mutualists.</title>
        <authorList>
            <consortium name="DOE Joint Genome Institute"/>
            <consortium name="Mycorrhizal Genomics Consortium"/>
            <person name="Kohler A."/>
            <person name="Kuo A."/>
            <person name="Nagy L.G."/>
            <person name="Floudas D."/>
            <person name="Copeland A."/>
            <person name="Barry K.W."/>
            <person name="Cichocki N."/>
            <person name="Veneault-Fourrey C."/>
            <person name="LaButti K."/>
            <person name="Lindquist E.A."/>
            <person name="Lipzen A."/>
            <person name="Lundell T."/>
            <person name="Morin E."/>
            <person name="Murat C."/>
            <person name="Riley R."/>
            <person name="Ohm R."/>
            <person name="Sun H."/>
            <person name="Tunlid A."/>
            <person name="Henrissat B."/>
            <person name="Grigoriev I.V."/>
            <person name="Hibbett D.S."/>
            <person name="Martin F."/>
        </authorList>
    </citation>
    <scope>NUCLEOTIDE SEQUENCE [LARGE SCALE GENOMIC DNA]</scope>
    <source>
        <strain evidence="3">Zn</strain>
    </source>
</reference>
<dbReference type="InterPro" id="IPR029058">
    <property type="entry name" value="AB_hydrolase_fold"/>
</dbReference>
<organism evidence="2 3">
    <name type="scientific">Oidiodendron maius (strain Zn)</name>
    <dbReference type="NCBI Taxonomy" id="913774"/>
    <lineage>
        <taxon>Eukaryota</taxon>
        <taxon>Fungi</taxon>
        <taxon>Dikarya</taxon>
        <taxon>Ascomycota</taxon>
        <taxon>Pezizomycotina</taxon>
        <taxon>Leotiomycetes</taxon>
        <taxon>Leotiomycetes incertae sedis</taxon>
        <taxon>Myxotrichaceae</taxon>
        <taxon>Oidiodendron</taxon>
    </lineage>
</organism>
<name>A0A0C3DSP8_OIDMZ</name>
<keyword evidence="3" id="KW-1185">Reference proteome</keyword>
<evidence type="ECO:0000313" key="2">
    <source>
        <dbReference type="EMBL" id="KIN05088.1"/>
    </source>
</evidence>
<dbReference type="STRING" id="913774.A0A0C3DSP8"/>
<accession>A0A0C3DSP8</accession>
<dbReference type="Gene3D" id="3.40.50.1820">
    <property type="entry name" value="alpha/beta hydrolase"/>
    <property type="match status" value="1"/>
</dbReference>
<dbReference type="Proteomes" id="UP000054321">
    <property type="component" value="Unassembled WGS sequence"/>
</dbReference>
<reference evidence="2 3" key="1">
    <citation type="submission" date="2014-04" db="EMBL/GenBank/DDBJ databases">
        <authorList>
            <consortium name="DOE Joint Genome Institute"/>
            <person name="Kuo A."/>
            <person name="Martino E."/>
            <person name="Perotto S."/>
            <person name="Kohler A."/>
            <person name="Nagy L.G."/>
            <person name="Floudas D."/>
            <person name="Copeland A."/>
            <person name="Barry K.W."/>
            <person name="Cichocki N."/>
            <person name="Veneault-Fourrey C."/>
            <person name="LaButti K."/>
            <person name="Lindquist E.A."/>
            <person name="Lipzen A."/>
            <person name="Lundell T."/>
            <person name="Morin E."/>
            <person name="Murat C."/>
            <person name="Sun H."/>
            <person name="Tunlid A."/>
            <person name="Henrissat B."/>
            <person name="Grigoriev I.V."/>
            <person name="Hibbett D.S."/>
            <person name="Martin F."/>
            <person name="Nordberg H.P."/>
            <person name="Cantor M.N."/>
            <person name="Hua S.X."/>
        </authorList>
    </citation>
    <scope>NUCLEOTIDE SEQUENCE [LARGE SCALE GENOMIC DNA]</scope>
    <source>
        <strain evidence="2 3">Zn</strain>
    </source>
</reference>
<dbReference type="AlphaFoldDB" id="A0A0C3DSP8"/>
<dbReference type="PANTHER" id="PTHR47668">
    <property type="entry name" value="DIENELACTONE HYDROLASE FAMILY PROTEIN (AFU_ORTHOLOGUE AFUA_6G01940)"/>
    <property type="match status" value="1"/>
</dbReference>
<dbReference type="GO" id="GO:0016787">
    <property type="term" value="F:hydrolase activity"/>
    <property type="evidence" value="ECO:0007669"/>
    <property type="project" value="InterPro"/>
</dbReference>
<feature type="domain" description="Dienelactone hydrolase" evidence="1">
    <location>
        <begin position="35"/>
        <end position="248"/>
    </location>
</feature>
<dbReference type="InParanoid" id="A0A0C3DSP8"/>
<protein>
    <recommendedName>
        <fullName evidence="1">Dienelactone hydrolase domain-containing protein</fullName>
    </recommendedName>
</protein>
<dbReference type="HOGENOM" id="CLU_054590_0_1_1"/>
<dbReference type="EMBL" id="KN832872">
    <property type="protein sequence ID" value="KIN05088.1"/>
    <property type="molecule type" value="Genomic_DNA"/>
</dbReference>
<gene>
    <name evidence="2" type="ORF">OIDMADRAFT_116121</name>
</gene>
<sequence length="250" mass="28301">MGSLPDQCCDIPPFKSNYTPVGKRITLDVEGKTPIEVYLTGPSDGIHAIIGLYDIFGMHSNTLQGADYLAKQCGYQVIVPDFFRGWSWDVDNIPPKEGRPYLNARIQERGSWDLVRPDLLEVIKYLQSDGKATLGAYGLCFGAKKIAQSAHLELFNAFVCAHPSFFQPQDADNISVPIALMPSDGEDKAVMDEFWARIQKKPFADKCYRENFHDMHHGFASARSNWDDPRLAQRARDAYNVMTKFFKERL</sequence>
<proteinExistence type="predicted"/>
<dbReference type="PANTHER" id="PTHR47668:SF1">
    <property type="entry name" value="DIENELACTONE HYDROLASE DOMAIN-CONTAINING PROTEIN-RELATED"/>
    <property type="match status" value="1"/>
</dbReference>
<evidence type="ECO:0000313" key="3">
    <source>
        <dbReference type="Proteomes" id="UP000054321"/>
    </source>
</evidence>